<reference evidence="2" key="1">
    <citation type="journal article" date="2024" name="Proc. Natl. Acad. Sci. U.S.A.">
        <title>Extraordinary preservation of gene collinearity over three hundred million years revealed in homosporous lycophytes.</title>
        <authorList>
            <person name="Li C."/>
            <person name="Wickell D."/>
            <person name="Kuo L.Y."/>
            <person name="Chen X."/>
            <person name="Nie B."/>
            <person name="Liao X."/>
            <person name="Peng D."/>
            <person name="Ji J."/>
            <person name="Jenkins J."/>
            <person name="Williams M."/>
            <person name="Shu S."/>
            <person name="Plott C."/>
            <person name="Barry K."/>
            <person name="Rajasekar S."/>
            <person name="Grimwood J."/>
            <person name="Han X."/>
            <person name="Sun S."/>
            <person name="Hou Z."/>
            <person name="He W."/>
            <person name="Dai G."/>
            <person name="Sun C."/>
            <person name="Schmutz J."/>
            <person name="Leebens-Mack J.H."/>
            <person name="Li F.W."/>
            <person name="Wang L."/>
        </authorList>
    </citation>
    <scope>NUCLEOTIDE SEQUENCE [LARGE SCALE GENOMIC DNA]</scope>
    <source>
        <strain evidence="2">cv. PW_Plant_1</strain>
    </source>
</reference>
<evidence type="ECO:0000313" key="1">
    <source>
        <dbReference type="EMBL" id="KAJ7557729.1"/>
    </source>
</evidence>
<sequence>MRIRKGFVAADGQPVSMTYQHTTFLNLQHTAASPCVQECPDKGSMGTESFSNSIVDPDKMQCIAMGLNRTTANRSGKALWGTREHRKEDKGAYGSKGRCIMCGETGHSCLQQLANMSHAALSVKYCFSKSGVLPMLQKVENVERGKRGHSYCNIHDDHPDQIPRSCGKKEPSGKPSTTTTKKRPYTHVHNDYGVPGRMNGNEFERKERKDSTVAGKQTQRIKAPNKIQSKFHASNERCDLESPNVSPSSGKDRVMLKDSALQSCMTQCVAGTKLDLGNGKAVLQKFLNRQGHCDQVLDVSNASENLSAIKSSTIQAKVDRQCNPVLTPASLYNEDAVDEGHRTKWSADCNLESTDVVQEPAGTHDPGYRCKRMDGKGWQCLRKAEAGFSLCEYHLSKFRANHIRKKAAKIAKDAMPFEKELSGRKKSKNKFLGTTVAEGVVADPLPQEFQRQRKPVKARSIMSIQ</sequence>
<accession>A0ACC2DTU8</accession>
<name>A0ACC2DTU8_DIPCM</name>
<organism evidence="1 2">
    <name type="scientific">Diphasiastrum complanatum</name>
    <name type="common">Issler's clubmoss</name>
    <name type="synonym">Lycopodium complanatum</name>
    <dbReference type="NCBI Taxonomy" id="34168"/>
    <lineage>
        <taxon>Eukaryota</taxon>
        <taxon>Viridiplantae</taxon>
        <taxon>Streptophyta</taxon>
        <taxon>Embryophyta</taxon>
        <taxon>Tracheophyta</taxon>
        <taxon>Lycopodiopsida</taxon>
        <taxon>Lycopodiales</taxon>
        <taxon>Lycopodiaceae</taxon>
        <taxon>Lycopodioideae</taxon>
        <taxon>Diphasiastrum</taxon>
    </lineage>
</organism>
<keyword evidence="2" id="KW-1185">Reference proteome</keyword>
<dbReference type="EMBL" id="CM055095">
    <property type="protein sequence ID" value="KAJ7557729.1"/>
    <property type="molecule type" value="Genomic_DNA"/>
</dbReference>
<dbReference type="Proteomes" id="UP001162992">
    <property type="component" value="Chromosome 4"/>
</dbReference>
<protein>
    <submittedName>
        <fullName evidence="1">Uncharacterized protein</fullName>
    </submittedName>
</protein>
<gene>
    <name evidence="1" type="ORF">O6H91_04G007200</name>
</gene>
<proteinExistence type="predicted"/>
<comment type="caution">
    <text evidence="1">The sequence shown here is derived from an EMBL/GenBank/DDBJ whole genome shotgun (WGS) entry which is preliminary data.</text>
</comment>
<evidence type="ECO:0000313" key="2">
    <source>
        <dbReference type="Proteomes" id="UP001162992"/>
    </source>
</evidence>